<dbReference type="PANTHER" id="PTHR23021:SF17">
    <property type="entry name" value="SERPENTINE RECEPTOR, CLASS T"/>
    <property type="match status" value="1"/>
</dbReference>
<evidence type="ECO:0000313" key="2">
    <source>
        <dbReference type="EMBL" id="TKR71906.1"/>
    </source>
</evidence>
<keyword evidence="3" id="KW-1185">Reference proteome</keyword>
<dbReference type="Pfam" id="PF10321">
    <property type="entry name" value="7TM_GPCR_Srt"/>
    <property type="match status" value="1"/>
</dbReference>
<keyword evidence="1" id="KW-0812">Transmembrane</keyword>
<comment type="caution">
    <text evidence="2">The sequence shown here is derived from an EMBL/GenBank/DDBJ whole genome shotgun (WGS) entry which is preliminary data.</text>
</comment>
<feature type="transmembrane region" description="Helical" evidence="1">
    <location>
        <begin position="12"/>
        <end position="34"/>
    </location>
</feature>
<organism evidence="2 3">
    <name type="scientific">Steinernema carpocapsae</name>
    <name type="common">Entomopathogenic nematode</name>
    <dbReference type="NCBI Taxonomy" id="34508"/>
    <lineage>
        <taxon>Eukaryota</taxon>
        <taxon>Metazoa</taxon>
        <taxon>Ecdysozoa</taxon>
        <taxon>Nematoda</taxon>
        <taxon>Chromadorea</taxon>
        <taxon>Rhabditida</taxon>
        <taxon>Tylenchina</taxon>
        <taxon>Panagrolaimomorpha</taxon>
        <taxon>Strongyloidoidea</taxon>
        <taxon>Steinernematidae</taxon>
        <taxon>Steinernema</taxon>
    </lineage>
</organism>
<evidence type="ECO:0000313" key="3">
    <source>
        <dbReference type="Proteomes" id="UP000298663"/>
    </source>
</evidence>
<dbReference type="Proteomes" id="UP000298663">
    <property type="component" value="Unassembled WGS sequence"/>
</dbReference>
<keyword evidence="1" id="KW-0472">Membrane</keyword>
<name>A0A4U5MQI1_STECR</name>
<dbReference type="InterPro" id="IPR019425">
    <property type="entry name" value="7TM_GPCR_serpentine_rcpt_Srt"/>
</dbReference>
<proteinExistence type="predicted"/>
<dbReference type="EMBL" id="AZBU02000006">
    <property type="protein sequence ID" value="TKR71906.1"/>
    <property type="molecule type" value="Genomic_DNA"/>
</dbReference>
<dbReference type="PANTHER" id="PTHR23021">
    <property type="entry name" value="SERPENTINE RECEPTOR, CLASS T"/>
    <property type="match status" value="1"/>
</dbReference>
<sequence length="67" mass="7698">MLSPSLWKLPCYKLMFLNSFIDILGVVNSCFISGYLSIQGVVFCTHPTFLYFHSIVVLCKSWNSKLF</sequence>
<accession>A0A4U5MQI1</accession>
<keyword evidence="1" id="KW-1133">Transmembrane helix</keyword>
<dbReference type="AlphaFoldDB" id="A0A4U5MQI1"/>
<dbReference type="OrthoDB" id="5868356at2759"/>
<evidence type="ECO:0000256" key="1">
    <source>
        <dbReference type="SAM" id="Phobius"/>
    </source>
</evidence>
<reference evidence="2 3" key="2">
    <citation type="journal article" date="2019" name="G3 (Bethesda)">
        <title>Hybrid Assembly of the Genome of the Entomopathogenic Nematode Steinernema carpocapsae Identifies the X-Chromosome.</title>
        <authorList>
            <person name="Serra L."/>
            <person name="Macchietto M."/>
            <person name="Macias-Munoz A."/>
            <person name="McGill C.J."/>
            <person name="Rodriguez I.M."/>
            <person name="Rodriguez B."/>
            <person name="Murad R."/>
            <person name="Mortazavi A."/>
        </authorList>
    </citation>
    <scope>NUCLEOTIDE SEQUENCE [LARGE SCALE GENOMIC DNA]</scope>
    <source>
        <strain evidence="2 3">ALL</strain>
    </source>
</reference>
<gene>
    <name evidence="2" type="ORF">L596_019438</name>
</gene>
<protein>
    <submittedName>
        <fullName evidence="2">Uncharacterized protein</fullName>
    </submittedName>
</protein>
<reference evidence="2 3" key="1">
    <citation type="journal article" date="2015" name="Genome Biol.">
        <title>Comparative genomics of Steinernema reveals deeply conserved gene regulatory networks.</title>
        <authorList>
            <person name="Dillman A.R."/>
            <person name="Macchietto M."/>
            <person name="Porter C.F."/>
            <person name="Rogers A."/>
            <person name="Williams B."/>
            <person name="Antoshechkin I."/>
            <person name="Lee M.M."/>
            <person name="Goodwin Z."/>
            <person name="Lu X."/>
            <person name="Lewis E.E."/>
            <person name="Goodrich-Blair H."/>
            <person name="Stock S.P."/>
            <person name="Adams B.J."/>
            <person name="Sternberg P.W."/>
            <person name="Mortazavi A."/>
        </authorList>
    </citation>
    <scope>NUCLEOTIDE SEQUENCE [LARGE SCALE GENOMIC DNA]</scope>
    <source>
        <strain evidence="2 3">ALL</strain>
    </source>
</reference>